<proteinExistence type="predicted"/>
<sequence>MTREQKPKVDARALIARLNNQSRTLLQREIVAPLLPGGRIRTRLGGMVHEFYPTREFVGWGRFRPINEREAEVLEEALPWERGGYLELFPALRVVLLWPDTNPKQPGMWWAVPFNDSDARQRFGFRAEPLPVFLCDPTNGAEQFERVIVRVEGHNLWFDGPDVLADPTHAEWLRDTAANIDKLERFLPGLAGSERLALLFWQLHHIETTLAGEGSTIERQQRAAQQQQSHQQQREWLRRQALNSQLEQRLRHALAKADAVLHSYSEITNTDGSPGHLVVEWSEQGQTRRYRSTIDPRLNVVSSGICLSDRDQDFDLTSLVNVMTDVPWE</sequence>
<comment type="caution">
    <text evidence="1">The sequence shown here is derived from an EMBL/GenBank/DDBJ whole genome shotgun (WGS) entry which is preliminary data.</text>
</comment>
<dbReference type="Proteomes" id="UP000597444">
    <property type="component" value="Unassembled WGS sequence"/>
</dbReference>
<keyword evidence="2" id="KW-1185">Reference proteome</keyword>
<gene>
    <name evidence="1" type="ORF">KSF_062360</name>
</gene>
<evidence type="ECO:0000313" key="2">
    <source>
        <dbReference type="Proteomes" id="UP000597444"/>
    </source>
</evidence>
<dbReference type="EMBL" id="BNJK01000001">
    <property type="protein sequence ID" value="GHO96188.1"/>
    <property type="molecule type" value="Genomic_DNA"/>
</dbReference>
<dbReference type="RefSeq" id="WP_220206832.1">
    <property type="nucleotide sequence ID" value="NZ_BNJK01000001.1"/>
</dbReference>
<dbReference type="AlphaFoldDB" id="A0A8J3N567"/>
<reference evidence="1" key="1">
    <citation type="submission" date="2020-10" db="EMBL/GenBank/DDBJ databases">
        <title>Taxonomic study of unclassified bacteria belonging to the class Ktedonobacteria.</title>
        <authorList>
            <person name="Yabe S."/>
            <person name="Wang C.M."/>
            <person name="Zheng Y."/>
            <person name="Sakai Y."/>
            <person name="Cavaletti L."/>
            <person name="Monciardini P."/>
            <person name="Donadio S."/>
        </authorList>
    </citation>
    <scope>NUCLEOTIDE SEQUENCE</scope>
    <source>
        <strain evidence="1">ID150040</strain>
    </source>
</reference>
<accession>A0A8J3N567</accession>
<evidence type="ECO:0000313" key="1">
    <source>
        <dbReference type="EMBL" id="GHO96188.1"/>
    </source>
</evidence>
<protein>
    <submittedName>
        <fullName evidence="1">Uncharacterized protein</fullName>
    </submittedName>
</protein>
<organism evidence="1 2">
    <name type="scientific">Reticulibacter mediterranei</name>
    <dbReference type="NCBI Taxonomy" id="2778369"/>
    <lineage>
        <taxon>Bacteria</taxon>
        <taxon>Bacillati</taxon>
        <taxon>Chloroflexota</taxon>
        <taxon>Ktedonobacteria</taxon>
        <taxon>Ktedonobacterales</taxon>
        <taxon>Reticulibacteraceae</taxon>
        <taxon>Reticulibacter</taxon>
    </lineage>
</organism>
<name>A0A8J3N567_9CHLR</name>